<protein>
    <submittedName>
        <fullName evidence="1">Uncharacterized protein</fullName>
    </submittedName>
</protein>
<keyword evidence="2" id="KW-1185">Reference proteome</keyword>
<dbReference type="Proteomes" id="UP000662314">
    <property type="component" value="Unassembled WGS sequence"/>
</dbReference>
<proteinExistence type="predicted"/>
<dbReference type="Pfam" id="PF20242">
    <property type="entry name" value="Emfourin"/>
    <property type="match status" value="1"/>
</dbReference>
<sequence>MSKEEAEHLRLLVDQSGILRSQELQSLSSEGADMLTYEIKVEIDNTLYNFIFDRNNLPAQFIPLLKYLHDRAKIVPP</sequence>
<evidence type="ECO:0000313" key="1">
    <source>
        <dbReference type="EMBL" id="MBH8577206.1"/>
    </source>
</evidence>
<name>A0A8J7IFQ5_9NOST</name>
<dbReference type="EMBL" id="JAECZA010000276">
    <property type="protein sequence ID" value="MBH8577206.1"/>
    <property type="molecule type" value="Genomic_DNA"/>
</dbReference>
<gene>
    <name evidence="1" type="ORF">I8752_30375</name>
</gene>
<organism evidence="1 2">
    <name type="scientific">Dendronalium phyllosphericum CENA369</name>
    <dbReference type="NCBI Taxonomy" id="1725256"/>
    <lineage>
        <taxon>Bacteria</taxon>
        <taxon>Bacillati</taxon>
        <taxon>Cyanobacteriota</taxon>
        <taxon>Cyanophyceae</taxon>
        <taxon>Nostocales</taxon>
        <taxon>Nostocaceae</taxon>
        <taxon>Dendronalium</taxon>
        <taxon>Dendronalium phyllosphericum</taxon>
    </lineage>
</organism>
<evidence type="ECO:0000313" key="2">
    <source>
        <dbReference type="Proteomes" id="UP000662314"/>
    </source>
</evidence>
<dbReference type="InterPro" id="IPR049457">
    <property type="entry name" value="Emfourin"/>
</dbReference>
<accession>A0A8J7IFQ5</accession>
<dbReference type="AlphaFoldDB" id="A0A8J7IFQ5"/>
<comment type="caution">
    <text evidence="1">The sequence shown here is derived from an EMBL/GenBank/DDBJ whole genome shotgun (WGS) entry which is preliminary data.</text>
</comment>
<reference evidence="1 2" key="1">
    <citation type="journal article" date="2021" name="Int. J. Syst. Evol. Microbiol.">
        <title>Amazonocrinis nigriterrae gen. nov., sp. nov., Atlanticothrix silvestris gen. nov., sp. nov. and Dendronalium phyllosphericum gen. nov., sp. nov., nostocacean cyanobacteria from Brazilian environments.</title>
        <authorList>
            <person name="Alvarenga D.O."/>
            <person name="Andreote A.P.D."/>
            <person name="Branco L.H.Z."/>
            <person name="Delbaje E."/>
            <person name="Cruz R.B."/>
            <person name="Varani A.M."/>
            <person name="Fiore M.F."/>
        </authorList>
    </citation>
    <scope>NUCLEOTIDE SEQUENCE [LARGE SCALE GENOMIC DNA]</scope>
    <source>
        <strain evidence="1 2">CENA369</strain>
    </source>
</reference>